<dbReference type="GO" id="GO:0019509">
    <property type="term" value="P:L-methionine salvage from methylthioadenosine"/>
    <property type="evidence" value="ECO:0007669"/>
    <property type="project" value="UniProtKB-UniRule"/>
</dbReference>
<dbReference type="GeneID" id="97554052"/>
<keyword evidence="7" id="KW-0028">Amino-acid biosynthesis</keyword>
<dbReference type="PANTHER" id="PTHR34273:SF2">
    <property type="entry name" value="METHYLTHIORIBOSE KINASE"/>
    <property type="match status" value="1"/>
</dbReference>
<keyword evidence="10" id="KW-1185">Reference proteome</keyword>
<dbReference type="Gene3D" id="3.90.1200.10">
    <property type="match status" value="1"/>
</dbReference>
<feature type="binding site" evidence="7">
    <location>
        <position position="57"/>
    </location>
    <ligand>
        <name>ATP</name>
        <dbReference type="ChEBI" id="CHEBI:30616"/>
    </ligand>
</feature>
<dbReference type="Pfam" id="PF01636">
    <property type="entry name" value="APH"/>
    <property type="match status" value="1"/>
</dbReference>
<organism evidence="9 10">
    <name type="scientific">Paenibacillus glucanolyticus</name>
    <dbReference type="NCBI Taxonomy" id="59843"/>
    <lineage>
        <taxon>Bacteria</taxon>
        <taxon>Bacillati</taxon>
        <taxon>Bacillota</taxon>
        <taxon>Bacilli</taxon>
        <taxon>Bacillales</taxon>
        <taxon>Paenibacillaceae</taxon>
        <taxon>Paenibacillus</taxon>
    </lineage>
</organism>
<feature type="binding site" evidence="7">
    <location>
        <begin position="246"/>
        <end position="248"/>
    </location>
    <ligand>
        <name>ATP</name>
        <dbReference type="ChEBI" id="CHEBI:30616"/>
    </ligand>
</feature>
<comment type="catalytic activity">
    <reaction evidence="7">
        <text>5-(methylsulfanyl)-D-ribose + ATP = 5-(methylsulfanyl)-alpha-D-ribose 1-phosphate + ADP + H(+)</text>
        <dbReference type="Rhea" id="RHEA:22312"/>
        <dbReference type="ChEBI" id="CHEBI:15378"/>
        <dbReference type="ChEBI" id="CHEBI:30616"/>
        <dbReference type="ChEBI" id="CHEBI:58533"/>
        <dbReference type="ChEBI" id="CHEBI:78440"/>
        <dbReference type="ChEBI" id="CHEBI:456216"/>
        <dbReference type="EC" id="2.7.1.100"/>
    </reaction>
</comment>
<keyword evidence="4 7" id="KW-0547">Nucleotide-binding</keyword>
<dbReference type="InterPro" id="IPR002575">
    <property type="entry name" value="Aminoglycoside_PTrfase"/>
</dbReference>
<feature type="binding site" evidence="7">
    <location>
        <position position="40"/>
    </location>
    <ligand>
        <name>ATP</name>
        <dbReference type="ChEBI" id="CHEBI:30616"/>
    </ligand>
</feature>
<dbReference type="EC" id="2.7.1.100" evidence="7"/>
<keyword evidence="7" id="KW-0486">Methionine biosynthesis</keyword>
<dbReference type="EMBL" id="LWMH01000002">
    <property type="protein sequence ID" value="KZS44352.1"/>
    <property type="molecule type" value="Genomic_DNA"/>
</dbReference>
<dbReference type="GO" id="GO:0046522">
    <property type="term" value="F:S-methyl-5-thioribose kinase activity"/>
    <property type="evidence" value="ECO:0007669"/>
    <property type="project" value="UniProtKB-UniRule"/>
</dbReference>
<evidence type="ECO:0000313" key="10">
    <source>
        <dbReference type="Proteomes" id="UP000076796"/>
    </source>
</evidence>
<proteinExistence type="inferred from homology"/>
<gene>
    <name evidence="7 9" type="primary">mtnK</name>
    <name evidence="9" type="ORF">AWU65_30295</name>
</gene>
<feature type="domain" description="Aminoglycoside phosphotransferase" evidence="8">
    <location>
        <begin position="31"/>
        <end position="263"/>
    </location>
</feature>
<evidence type="ECO:0000256" key="2">
    <source>
        <dbReference type="ARBA" id="ARBA00011738"/>
    </source>
</evidence>
<evidence type="ECO:0000256" key="6">
    <source>
        <dbReference type="ARBA" id="ARBA00022840"/>
    </source>
</evidence>
<sequence length="407" mass="45885">MSAYHPLNAEEAIQLAKSIPGRFPDHAELECREIGDGNLNLVFHVTAKNTADSIIIKQAVPYAKVVGESWPLSLDRARIERVALETQYSLCPNLVPKVYGYSDELAYTVMEDLSEYTIMRKGLIEGIAYPKFAEHIGEFMARTLFYTSDLGMNQQEKKVLAGRFVNPDLCKITEDLIFEDPYRESSNNNYPDHIADEAEALRTDLPLHFEVALLREKFLTHAQALLHGDLHTGSIFVTPESTKVIDPEFAYFGPMGFDIGAVIGNLLLNYAAQPGWSQDEYTQATREARLLEMASDVWNHFESNFRMLWNDDLLDEMSRTPGYQDYYVSQILKDTAGFAGCKMIRRIVGLSHVADIDTIADDTAREAAQRKALAIGKNLVRHHRSIKSFEDILTLIQQATKGNEVSI</sequence>
<comment type="subunit">
    <text evidence="2 7">Homodimer.</text>
</comment>
<evidence type="ECO:0000256" key="5">
    <source>
        <dbReference type="ARBA" id="ARBA00022777"/>
    </source>
</evidence>
<evidence type="ECO:0000256" key="4">
    <source>
        <dbReference type="ARBA" id="ARBA00022741"/>
    </source>
</evidence>
<keyword evidence="3 7" id="KW-0808">Transferase</keyword>
<evidence type="ECO:0000256" key="7">
    <source>
        <dbReference type="HAMAP-Rule" id="MF_01683"/>
    </source>
</evidence>
<dbReference type="InterPro" id="IPR011009">
    <property type="entry name" value="Kinase-like_dom_sf"/>
</dbReference>
<comment type="pathway">
    <text evidence="7">Amino-acid biosynthesis; L-methionine biosynthesis via salvage pathway; S-methyl-5-thio-alpha-D-ribose 1-phosphate from S-methyl-5'-thioadenosine (hydrolase route): step 2/2.</text>
</comment>
<name>A0A163FFI1_9BACL</name>
<feature type="binding site" evidence="7">
    <location>
        <position position="229"/>
    </location>
    <ligand>
        <name>substrate</name>
    </ligand>
</feature>
<protein>
    <recommendedName>
        <fullName evidence="7">Methylthioribose kinase</fullName>
        <shortName evidence="7">MTR kinase</shortName>
        <ecNumber evidence="7">2.7.1.100</ecNumber>
    </recommendedName>
</protein>
<evidence type="ECO:0000256" key="1">
    <source>
        <dbReference type="ARBA" id="ARBA00010165"/>
    </source>
</evidence>
<dbReference type="UniPathway" id="UPA00904">
    <property type="reaction ID" value="UER00872"/>
</dbReference>
<dbReference type="InterPro" id="IPR009212">
    <property type="entry name" value="Methylthioribose_kinase"/>
</dbReference>
<dbReference type="HAMAP" id="MF_01683">
    <property type="entry name" value="Salvage_MtnK"/>
    <property type="match status" value="1"/>
</dbReference>
<dbReference type="OrthoDB" id="9777791at2"/>
<dbReference type="STRING" id="59843.A3958_02550"/>
<dbReference type="NCBIfam" id="TIGR01767">
    <property type="entry name" value="MTRK"/>
    <property type="match status" value="1"/>
</dbReference>
<dbReference type="KEGG" id="pglu:A3958_02550"/>
<keyword evidence="5 7" id="KW-0418">Kinase</keyword>
<accession>A0A163FFI1</accession>
<comment type="function">
    <text evidence="7">Catalyzes the phosphorylation of methylthioribose into methylthioribose-1-phosphate.</text>
</comment>
<evidence type="ECO:0000313" key="9">
    <source>
        <dbReference type="EMBL" id="KZS44352.1"/>
    </source>
</evidence>
<evidence type="ECO:0000256" key="3">
    <source>
        <dbReference type="ARBA" id="ARBA00022679"/>
    </source>
</evidence>
<comment type="caution">
    <text evidence="9">The sequence shown here is derived from an EMBL/GenBank/DDBJ whole genome shotgun (WGS) entry which is preliminary data.</text>
</comment>
<dbReference type="AlphaFoldDB" id="A0A163FFI1"/>
<reference evidence="9" key="1">
    <citation type="journal article" date="2016" name="Genome Announc.">
        <title>Draft genomes of two strains of Paenibacillus glucanolyticus with capability to degrade lignocellulose.</title>
        <authorList>
            <person name="Mathews S.L."/>
            <person name="Pawlak J."/>
            <person name="Grunden A.M."/>
        </authorList>
    </citation>
    <scope>NUCLEOTIDE SEQUENCE [LARGE SCALE GENOMIC DNA]</scope>
    <source>
        <strain evidence="9">SLM1</strain>
    </source>
</reference>
<dbReference type="GO" id="GO:0005524">
    <property type="term" value="F:ATP binding"/>
    <property type="evidence" value="ECO:0007669"/>
    <property type="project" value="UniProtKB-UniRule"/>
</dbReference>
<dbReference type="Gene3D" id="3.30.200.20">
    <property type="entry name" value="Phosphorylase Kinase, domain 1"/>
    <property type="match status" value="1"/>
</dbReference>
<dbReference type="SUPFAM" id="SSF56112">
    <property type="entry name" value="Protein kinase-like (PK-like)"/>
    <property type="match status" value="1"/>
</dbReference>
<keyword evidence="6 7" id="KW-0067">ATP-binding</keyword>
<feature type="binding site" evidence="7">
    <location>
        <position position="345"/>
    </location>
    <ligand>
        <name>substrate</name>
    </ligand>
</feature>
<evidence type="ECO:0000259" key="8">
    <source>
        <dbReference type="Pfam" id="PF01636"/>
    </source>
</evidence>
<comment type="similarity">
    <text evidence="1 7">Belongs to the methylthioribose kinase family.</text>
</comment>
<dbReference type="Proteomes" id="UP000076796">
    <property type="component" value="Unassembled WGS sequence"/>
</dbReference>
<dbReference type="RefSeq" id="WP_006212082.1">
    <property type="nucleotide sequence ID" value="NZ_CBCSBX010000010.1"/>
</dbReference>
<dbReference type="PANTHER" id="PTHR34273">
    <property type="entry name" value="METHYLTHIORIBOSE KINASE"/>
    <property type="match status" value="1"/>
</dbReference>
<feature type="binding site" evidence="7">
    <location>
        <begin position="111"/>
        <end position="113"/>
    </location>
    <ligand>
        <name>ATP</name>
        <dbReference type="ChEBI" id="CHEBI:30616"/>
    </ligand>
</feature>
<dbReference type="PIRSF" id="PIRSF031134">
    <property type="entry name" value="MTRK"/>
    <property type="match status" value="1"/>
</dbReference>